<evidence type="ECO:0000259" key="15">
    <source>
        <dbReference type="Pfam" id="PF05173"/>
    </source>
</evidence>
<dbReference type="InterPro" id="IPR022664">
    <property type="entry name" value="DapB_N_CS"/>
</dbReference>
<dbReference type="EC" id="1.17.1.8" evidence="10 13"/>
<evidence type="ECO:0000256" key="4">
    <source>
        <dbReference type="ARBA" id="ARBA00022857"/>
    </source>
</evidence>
<evidence type="ECO:0000256" key="9">
    <source>
        <dbReference type="ARBA" id="ARBA00037922"/>
    </source>
</evidence>
<feature type="binding site" evidence="13">
    <location>
        <begin position="146"/>
        <end position="149"/>
    </location>
    <ligand>
        <name>NAD(+)</name>
        <dbReference type="ChEBI" id="CHEBI:57540"/>
    </ligand>
</feature>
<keyword evidence="6 13" id="KW-0560">Oxidoreductase</keyword>
<proteinExistence type="inferred from homology"/>
<feature type="active site" description="Proton donor/acceptor" evidence="13">
    <location>
        <position position="179"/>
    </location>
</feature>
<feature type="active site" description="Proton donor" evidence="13">
    <location>
        <position position="183"/>
    </location>
</feature>
<dbReference type="SUPFAM" id="SSF55347">
    <property type="entry name" value="Glyceraldehyde-3-phosphate dehydrogenase-like, C-terminal domain"/>
    <property type="match status" value="1"/>
</dbReference>
<feature type="binding site" evidence="13">
    <location>
        <position position="59"/>
    </location>
    <ligand>
        <name>NAD(+)</name>
        <dbReference type="ChEBI" id="CHEBI:57540"/>
    </ligand>
</feature>
<dbReference type="InterPro" id="IPR023940">
    <property type="entry name" value="DHDPR_bac"/>
</dbReference>
<keyword evidence="4 13" id="KW-0521">NADP</keyword>
<evidence type="ECO:0000256" key="11">
    <source>
        <dbReference type="ARBA" id="ARBA00049080"/>
    </source>
</evidence>
<dbReference type="GO" id="GO:0009089">
    <property type="term" value="P:lysine biosynthetic process via diaminopimelate"/>
    <property type="evidence" value="ECO:0007669"/>
    <property type="project" value="UniProtKB-UniRule"/>
</dbReference>
<evidence type="ECO:0000256" key="13">
    <source>
        <dbReference type="HAMAP-Rule" id="MF_00102"/>
    </source>
</evidence>
<keyword evidence="3 13" id="KW-0028">Amino-acid biosynthesis</keyword>
<comment type="subunit">
    <text evidence="13">Homotetramer.</text>
</comment>
<evidence type="ECO:0000256" key="7">
    <source>
        <dbReference type="ARBA" id="ARBA00023027"/>
    </source>
</evidence>
<dbReference type="CDD" id="cd02274">
    <property type="entry name" value="DHDPR_N"/>
    <property type="match status" value="1"/>
</dbReference>
<organism evidence="16 17">
    <name type="scientific">Ramlibacter agri</name>
    <dbReference type="NCBI Taxonomy" id="2728837"/>
    <lineage>
        <taxon>Bacteria</taxon>
        <taxon>Pseudomonadati</taxon>
        <taxon>Pseudomonadota</taxon>
        <taxon>Betaproteobacteria</taxon>
        <taxon>Burkholderiales</taxon>
        <taxon>Comamonadaceae</taxon>
        <taxon>Ramlibacter</taxon>
    </lineage>
</organism>
<feature type="binding site" evidence="13">
    <location>
        <begin position="122"/>
        <end position="124"/>
    </location>
    <ligand>
        <name>NAD(+)</name>
        <dbReference type="ChEBI" id="CHEBI:57540"/>
    </ligand>
</feature>
<keyword evidence="2 13" id="KW-0963">Cytoplasm</keyword>
<dbReference type="FunFam" id="3.30.360.10:FF:000004">
    <property type="entry name" value="4-hydroxy-tetrahydrodipicolinate reductase"/>
    <property type="match status" value="1"/>
</dbReference>
<comment type="similarity">
    <text evidence="1 13">Belongs to the DapB family.</text>
</comment>
<keyword evidence="17" id="KW-1185">Reference proteome</keyword>
<evidence type="ECO:0000313" key="16">
    <source>
        <dbReference type="EMBL" id="NML42177.1"/>
    </source>
</evidence>
<dbReference type="GO" id="GO:0050661">
    <property type="term" value="F:NADP binding"/>
    <property type="evidence" value="ECO:0007669"/>
    <property type="project" value="UniProtKB-UniRule"/>
</dbReference>
<comment type="catalytic activity">
    <reaction evidence="12 13">
        <text>(S)-2,3,4,5-tetrahydrodipicolinate + NAD(+) + H2O = (2S,4S)-4-hydroxy-2,3,4,5-tetrahydrodipicolinate + NADH + H(+)</text>
        <dbReference type="Rhea" id="RHEA:35323"/>
        <dbReference type="ChEBI" id="CHEBI:15377"/>
        <dbReference type="ChEBI" id="CHEBI:15378"/>
        <dbReference type="ChEBI" id="CHEBI:16845"/>
        <dbReference type="ChEBI" id="CHEBI:57540"/>
        <dbReference type="ChEBI" id="CHEBI:57945"/>
        <dbReference type="ChEBI" id="CHEBI:67139"/>
        <dbReference type="EC" id="1.17.1.8"/>
    </reaction>
</comment>
<keyword evidence="8 13" id="KW-0457">Lysine biosynthesis</keyword>
<protein>
    <recommendedName>
        <fullName evidence="10 13">4-hydroxy-tetrahydrodipicolinate reductase</fullName>
        <shortName evidence="13">HTPA reductase</shortName>
        <ecNumber evidence="10 13">1.17.1.8</ecNumber>
    </recommendedName>
</protein>
<evidence type="ECO:0000256" key="12">
    <source>
        <dbReference type="ARBA" id="ARBA00049396"/>
    </source>
</evidence>
<dbReference type="HAMAP" id="MF_00102">
    <property type="entry name" value="DapB"/>
    <property type="match status" value="1"/>
</dbReference>
<dbReference type="Pfam" id="PF01113">
    <property type="entry name" value="DapB_N"/>
    <property type="match status" value="1"/>
</dbReference>
<feature type="binding site" evidence="13">
    <location>
        <begin position="33"/>
        <end position="38"/>
    </location>
    <ligand>
        <name>NAD(+)</name>
        <dbReference type="ChEBI" id="CHEBI:57540"/>
    </ligand>
</feature>
<dbReference type="GO" id="GO:0005829">
    <property type="term" value="C:cytosol"/>
    <property type="evidence" value="ECO:0007669"/>
    <property type="project" value="TreeGrafter"/>
</dbReference>
<comment type="caution">
    <text evidence="13">Was originally thought to be a dihydrodipicolinate reductase (DHDPR), catalyzing the conversion of dihydrodipicolinate to tetrahydrodipicolinate. However, it was shown in E.coli that the substrate of the enzymatic reaction is not dihydrodipicolinate (DHDP) but in fact (2S,4S)-4-hydroxy-2,3,4,5-tetrahydrodipicolinic acid (HTPA), the product released by the DapA-catalyzed reaction.</text>
</comment>
<comment type="subcellular location">
    <subcellularLocation>
        <location evidence="13">Cytoplasm</location>
    </subcellularLocation>
</comment>
<dbReference type="Proteomes" id="UP000541185">
    <property type="component" value="Unassembled WGS sequence"/>
</dbReference>
<sequence>MAKTPVSLKQVAVAGAVQRPHAPGSHHQVAVAGATGRMGHMLIEAIRASDDCRLAGALDVPASPAIGNDAAAFLGHASGVPVTADVRAGLEHAEVLIDFTRPEGTLAHLKVCRERGVKAVIGTTGFTDAQKREIEDTARDIAIVLAPNMSVGVNVTLKLIEMAAQALATGYDIEVIEAHHRHKVDAPSGTALKMGEVIAEALGRDLKKDGVFQRHGVTGERDPSSIGFSAIRGGDIVGDHTVLFAGTGERIEITHKAASRATYAQGSLRAVRFLADKDKGLFDMFDVLGLRTA</sequence>
<keyword evidence="7 13" id="KW-0520">NAD</keyword>
<keyword evidence="5 13" id="KW-0220">Diaminopimelate biosynthesis</keyword>
<feature type="domain" description="Dihydrodipicolinate reductase N-terminal" evidence="14">
    <location>
        <begin position="28"/>
        <end position="149"/>
    </location>
</feature>
<evidence type="ECO:0000256" key="2">
    <source>
        <dbReference type="ARBA" id="ARBA00022490"/>
    </source>
</evidence>
<dbReference type="PANTHER" id="PTHR20836:SF0">
    <property type="entry name" value="4-HYDROXY-TETRAHYDRODIPICOLINATE REDUCTASE 1, CHLOROPLASTIC-RELATED"/>
    <property type="match status" value="1"/>
</dbReference>
<evidence type="ECO:0000256" key="1">
    <source>
        <dbReference type="ARBA" id="ARBA00006642"/>
    </source>
</evidence>
<dbReference type="Gene3D" id="3.30.360.10">
    <property type="entry name" value="Dihydrodipicolinate Reductase, domain 2"/>
    <property type="match status" value="1"/>
</dbReference>
<dbReference type="GO" id="GO:0016726">
    <property type="term" value="F:oxidoreductase activity, acting on CH or CH2 groups, NAD or NADP as acceptor"/>
    <property type="evidence" value="ECO:0007669"/>
    <property type="project" value="UniProtKB-UniRule"/>
</dbReference>
<feature type="domain" description="Dihydrodipicolinate reductase C-terminal" evidence="15">
    <location>
        <begin position="152"/>
        <end position="288"/>
    </location>
</feature>
<dbReference type="AlphaFoldDB" id="A0A848GVM8"/>
<evidence type="ECO:0000256" key="6">
    <source>
        <dbReference type="ARBA" id="ARBA00023002"/>
    </source>
</evidence>
<evidence type="ECO:0000256" key="10">
    <source>
        <dbReference type="ARBA" id="ARBA00038983"/>
    </source>
</evidence>
<dbReference type="Gene3D" id="3.40.50.720">
    <property type="entry name" value="NAD(P)-binding Rossmann-like Domain"/>
    <property type="match status" value="1"/>
</dbReference>
<dbReference type="PANTHER" id="PTHR20836">
    <property type="entry name" value="DIHYDRODIPICOLINATE REDUCTASE"/>
    <property type="match status" value="1"/>
</dbReference>
<name>A0A848GVM8_9BURK</name>
<comment type="caution">
    <text evidence="16">The sequence shown here is derived from an EMBL/GenBank/DDBJ whole genome shotgun (WGS) entry which is preliminary data.</text>
</comment>
<reference evidence="16 17" key="1">
    <citation type="submission" date="2020-04" db="EMBL/GenBank/DDBJ databases">
        <title>Ramlibacter sp. G-1-2-2 isolated from soil.</title>
        <authorList>
            <person name="Dahal R.H."/>
        </authorList>
    </citation>
    <scope>NUCLEOTIDE SEQUENCE [LARGE SCALE GENOMIC DNA]</scope>
    <source>
        <strain evidence="16 17">G-1-2-2</strain>
    </source>
</reference>
<dbReference type="EMBL" id="JABBFX010000001">
    <property type="protein sequence ID" value="NML42177.1"/>
    <property type="molecule type" value="Genomic_DNA"/>
</dbReference>
<accession>A0A848GVM8</accession>
<comment type="catalytic activity">
    <reaction evidence="11 13">
        <text>(S)-2,3,4,5-tetrahydrodipicolinate + NADP(+) + H2O = (2S,4S)-4-hydroxy-2,3,4,5-tetrahydrodipicolinate + NADPH + H(+)</text>
        <dbReference type="Rhea" id="RHEA:35331"/>
        <dbReference type="ChEBI" id="CHEBI:15377"/>
        <dbReference type="ChEBI" id="CHEBI:15378"/>
        <dbReference type="ChEBI" id="CHEBI:16845"/>
        <dbReference type="ChEBI" id="CHEBI:57783"/>
        <dbReference type="ChEBI" id="CHEBI:58349"/>
        <dbReference type="ChEBI" id="CHEBI:67139"/>
        <dbReference type="EC" id="1.17.1.8"/>
    </reaction>
</comment>
<dbReference type="InterPro" id="IPR022663">
    <property type="entry name" value="DapB_C"/>
</dbReference>
<dbReference type="NCBIfam" id="TIGR00036">
    <property type="entry name" value="dapB"/>
    <property type="match status" value="1"/>
</dbReference>
<evidence type="ECO:0000256" key="8">
    <source>
        <dbReference type="ARBA" id="ARBA00023154"/>
    </source>
</evidence>
<dbReference type="UniPathway" id="UPA00034">
    <property type="reaction ID" value="UER00018"/>
</dbReference>
<dbReference type="InterPro" id="IPR000846">
    <property type="entry name" value="DapB_N"/>
</dbReference>
<evidence type="ECO:0000313" key="17">
    <source>
        <dbReference type="Proteomes" id="UP000541185"/>
    </source>
</evidence>
<evidence type="ECO:0000256" key="3">
    <source>
        <dbReference type="ARBA" id="ARBA00022605"/>
    </source>
</evidence>
<comment type="caution">
    <text evidence="13">Lacks conserved residue(s) required for the propagation of feature annotation.</text>
</comment>
<dbReference type="GO" id="GO:0008839">
    <property type="term" value="F:4-hydroxy-tetrahydrodipicolinate reductase"/>
    <property type="evidence" value="ECO:0007669"/>
    <property type="project" value="UniProtKB-UniRule"/>
</dbReference>
<evidence type="ECO:0000259" key="14">
    <source>
        <dbReference type="Pfam" id="PF01113"/>
    </source>
</evidence>
<dbReference type="SUPFAM" id="SSF51735">
    <property type="entry name" value="NAD(P)-binding Rossmann-fold domains"/>
    <property type="match status" value="1"/>
</dbReference>
<dbReference type="GO" id="GO:0051287">
    <property type="term" value="F:NAD binding"/>
    <property type="evidence" value="ECO:0007669"/>
    <property type="project" value="UniProtKB-UniRule"/>
</dbReference>
<feature type="binding site" evidence="13">
    <location>
        <begin position="189"/>
        <end position="190"/>
    </location>
    <ligand>
        <name>(S)-2,3,4,5-tetrahydrodipicolinate</name>
        <dbReference type="ChEBI" id="CHEBI:16845"/>
    </ligand>
</feature>
<gene>
    <name evidence="13 16" type="primary">dapB</name>
    <name evidence="16" type="ORF">HHL11_00350</name>
</gene>
<comment type="function">
    <text evidence="13">Catalyzes the conversion of 4-hydroxy-tetrahydrodipicolinate (HTPA) to tetrahydrodipicolinate.</text>
</comment>
<dbReference type="RefSeq" id="WP_169416402.1">
    <property type="nucleotide sequence ID" value="NZ_JABBFX010000001.1"/>
</dbReference>
<dbReference type="InterPro" id="IPR036291">
    <property type="entry name" value="NAD(P)-bd_dom_sf"/>
</dbReference>
<dbReference type="PROSITE" id="PS01298">
    <property type="entry name" value="DAPB"/>
    <property type="match status" value="1"/>
</dbReference>
<dbReference type="GO" id="GO:0019877">
    <property type="term" value="P:diaminopimelate biosynthetic process"/>
    <property type="evidence" value="ECO:0007669"/>
    <property type="project" value="UniProtKB-UniRule"/>
</dbReference>
<comment type="pathway">
    <text evidence="9 13">Amino-acid biosynthesis; L-lysine biosynthesis via DAP pathway; (S)-tetrahydrodipicolinate from L-aspartate: step 4/4.</text>
</comment>
<dbReference type="PIRSF" id="PIRSF000161">
    <property type="entry name" value="DHPR"/>
    <property type="match status" value="1"/>
</dbReference>
<feature type="binding site" evidence="13">
    <location>
        <position position="180"/>
    </location>
    <ligand>
        <name>(S)-2,3,4,5-tetrahydrodipicolinate</name>
        <dbReference type="ChEBI" id="CHEBI:16845"/>
    </ligand>
</feature>
<dbReference type="Pfam" id="PF05173">
    <property type="entry name" value="DapB_C"/>
    <property type="match status" value="1"/>
</dbReference>
<evidence type="ECO:0000256" key="5">
    <source>
        <dbReference type="ARBA" id="ARBA00022915"/>
    </source>
</evidence>